<name>A0A3Q3QVL7_MONAL</name>
<evidence type="ECO:0000313" key="3">
    <source>
        <dbReference type="Ensembl" id="ENSMALP00000021036.1"/>
    </source>
</evidence>
<dbReference type="SMART" id="SM00409">
    <property type="entry name" value="IG"/>
    <property type="match status" value="1"/>
</dbReference>
<dbReference type="Pfam" id="PF07686">
    <property type="entry name" value="V-set"/>
    <property type="match status" value="1"/>
</dbReference>
<reference evidence="3" key="2">
    <citation type="submission" date="2025-09" db="UniProtKB">
        <authorList>
            <consortium name="Ensembl"/>
        </authorList>
    </citation>
    <scope>IDENTIFICATION</scope>
</reference>
<dbReference type="InterPro" id="IPR003597">
    <property type="entry name" value="Ig_C1-set"/>
</dbReference>
<dbReference type="Pfam" id="PF07654">
    <property type="entry name" value="C1-set"/>
    <property type="match status" value="1"/>
</dbReference>
<sequence>LVRFSLVFHLFSHLSVREGDDVTLPCESLRNAQSQCDETRWLFVYLDSRTTVVLVRDGQIERREISSSKSNRLSVTEKCSLVMKKVTFEDVGRYTCKHRGQDSLVELFVVISEYFHHDVFMTEQKDGDKVTLSCYVSTFYCRHKVKWLYQGQDVDKNTNLQTSQSDCQATLSFLDSHFISPSRYKLLTCEVTNDVGGKVEFSFRRQTSGEKMMSLFQTKTT</sequence>
<dbReference type="GO" id="GO:0042110">
    <property type="term" value="P:T cell activation"/>
    <property type="evidence" value="ECO:0007669"/>
    <property type="project" value="TreeGrafter"/>
</dbReference>
<dbReference type="Ensembl" id="ENSMALT00000021440.1">
    <property type="protein sequence ID" value="ENSMALP00000021036.1"/>
    <property type="gene ID" value="ENSMALG00000014711.1"/>
</dbReference>
<dbReference type="GO" id="GO:0042289">
    <property type="term" value="F:MHC class II protein binding"/>
    <property type="evidence" value="ECO:0007669"/>
    <property type="project" value="TreeGrafter"/>
</dbReference>
<dbReference type="GO" id="GO:0070374">
    <property type="term" value="P:positive regulation of ERK1 and ERK2 cascade"/>
    <property type="evidence" value="ECO:0007669"/>
    <property type="project" value="TreeGrafter"/>
</dbReference>
<dbReference type="SMART" id="SM00406">
    <property type="entry name" value="IGv"/>
    <property type="match status" value="1"/>
</dbReference>
<dbReference type="InterPro" id="IPR013783">
    <property type="entry name" value="Ig-like_fold"/>
</dbReference>
<feature type="chain" id="PRO_5018534696" description="Ig-like domain-containing protein" evidence="1">
    <location>
        <begin position="20"/>
        <end position="221"/>
    </location>
</feature>
<dbReference type="Gene3D" id="2.60.40.10">
    <property type="entry name" value="Immunoglobulins"/>
    <property type="match status" value="2"/>
</dbReference>
<protein>
    <recommendedName>
        <fullName evidence="2">Ig-like domain-containing protein</fullName>
    </recommendedName>
</protein>
<evidence type="ECO:0000313" key="4">
    <source>
        <dbReference type="Proteomes" id="UP000261600"/>
    </source>
</evidence>
<feature type="domain" description="Ig-like" evidence="2">
    <location>
        <begin position="1"/>
        <end position="112"/>
    </location>
</feature>
<dbReference type="InterPro" id="IPR013106">
    <property type="entry name" value="Ig_V-set"/>
</dbReference>
<keyword evidence="1" id="KW-0732">Signal</keyword>
<dbReference type="PANTHER" id="PTHR11422">
    <property type="entry name" value="T-CELL SURFACE GLYCOPROTEIN CD4"/>
    <property type="match status" value="1"/>
</dbReference>
<dbReference type="AlphaFoldDB" id="A0A3Q3QVL7"/>
<evidence type="ECO:0000256" key="1">
    <source>
        <dbReference type="SAM" id="SignalP"/>
    </source>
</evidence>
<dbReference type="PANTHER" id="PTHR11422:SF5">
    <property type="entry name" value="DIVERSE IMMUNOGLOBULIN DOMAIN-CONTAINING PROTEIN 1.1 ISOFORM X1-RELATED"/>
    <property type="match status" value="1"/>
</dbReference>
<dbReference type="GO" id="GO:0045121">
    <property type="term" value="C:membrane raft"/>
    <property type="evidence" value="ECO:0007669"/>
    <property type="project" value="TreeGrafter"/>
</dbReference>
<dbReference type="InterPro" id="IPR007110">
    <property type="entry name" value="Ig-like_dom"/>
</dbReference>
<dbReference type="GO" id="GO:1990782">
    <property type="term" value="F:protein tyrosine kinase binding"/>
    <property type="evidence" value="ECO:0007669"/>
    <property type="project" value="TreeGrafter"/>
</dbReference>
<dbReference type="InterPro" id="IPR036179">
    <property type="entry name" value="Ig-like_dom_sf"/>
</dbReference>
<dbReference type="GO" id="GO:0035723">
    <property type="term" value="P:interleukin-15-mediated signaling pathway"/>
    <property type="evidence" value="ECO:0007669"/>
    <property type="project" value="TreeGrafter"/>
</dbReference>
<dbReference type="GO" id="GO:0009897">
    <property type="term" value="C:external side of plasma membrane"/>
    <property type="evidence" value="ECO:0007669"/>
    <property type="project" value="TreeGrafter"/>
</dbReference>
<dbReference type="PROSITE" id="PS50835">
    <property type="entry name" value="IG_LIKE"/>
    <property type="match status" value="2"/>
</dbReference>
<dbReference type="InterPro" id="IPR003599">
    <property type="entry name" value="Ig_sub"/>
</dbReference>
<evidence type="ECO:0000259" key="2">
    <source>
        <dbReference type="PROSITE" id="PS50835"/>
    </source>
</evidence>
<organism evidence="3 4">
    <name type="scientific">Monopterus albus</name>
    <name type="common">Swamp eel</name>
    <dbReference type="NCBI Taxonomy" id="43700"/>
    <lineage>
        <taxon>Eukaryota</taxon>
        <taxon>Metazoa</taxon>
        <taxon>Chordata</taxon>
        <taxon>Craniata</taxon>
        <taxon>Vertebrata</taxon>
        <taxon>Euteleostomi</taxon>
        <taxon>Actinopterygii</taxon>
        <taxon>Neopterygii</taxon>
        <taxon>Teleostei</taxon>
        <taxon>Neoteleostei</taxon>
        <taxon>Acanthomorphata</taxon>
        <taxon>Anabantaria</taxon>
        <taxon>Synbranchiformes</taxon>
        <taxon>Synbranchidae</taxon>
        <taxon>Monopterus</taxon>
    </lineage>
</organism>
<reference evidence="3" key="1">
    <citation type="submission" date="2025-08" db="UniProtKB">
        <authorList>
            <consortium name="Ensembl"/>
        </authorList>
    </citation>
    <scope>IDENTIFICATION</scope>
</reference>
<feature type="domain" description="Ig-like" evidence="2">
    <location>
        <begin position="126"/>
        <end position="208"/>
    </location>
</feature>
<feature type="signal peptide" evidence="1">
    <location>
        <begin position="1"/>
        <end position="19"/>
    </location>
</feature>
<keyword evidence="4" id="KW-1185">Reference proteome</keyword>
<dbReference type="SUPFAM" id="SSF48726">
    <property type="entry name" value="Immunoglobulin"/>
    <property type="match status" value="2"/>
</dbReference>
<proteinExistence type="predicted"/>
<accession>A0A3Q3QVL7</accession>
<dbReference type="Proteomes" id="UP000261600">
    <property type="component" value="Unplaced"/>
</dbReference>